<feature type="transmembrane region" description="Helical" evidence="5">
    <location>
        <begin position="250"/>
        <end position="278"/>
    </location>
</feature>
<proteinExistence type="predicted"/>
<gene>
    <name evidence="8" type="ORF">GCM10009676_33140</name>
</gene>
<protein>
    <recommendedName>
        <fullName evidence="10">Phage shock protein C (PspC) family protein</fullName>
    </recommendedName>
</protein>
<dbReference type="Gene3D" id="3.30.565.10">
    <property type="entry name" value="Histidine kinase-like ATPase, C-terminal domain"/>
    <property type="match status" value="1"/>
</dbReference>
<evidence type="ECO:0000256" key="3">
    <source>
        <dbReference type="ARBA" id="ARBA00023012"/>
    </source>
</evidence>
<dbReference type="CDD" id="cd16917">
    <property type="entry name" value="HATPase_UhpB-NarQ-NarX-like"/>
    <property type="match status" value="1"/>
</dbReference>
<name>A0ABP4GZW5_9PSEU</name>
<feature type="transmembrane region" description="Helical" evidence="5">
    <location>
        <begin position="149"/>
        <end position="169"/>
    </location>
</feature>
<evidence type="ECO:0000256" key="2">
    <source>
        <dbReference type="ARBA" id="ARBA00022777"/>
    </source>
</evidence>
<dbReference type="Pfam" id="PF04024">
    <property type="entry name" value="PspC"/>
    <property type="match status" value="1"/>
</dbReference>
<feature type="transmembrane region" description="Helical" evidence="5">
    <location>
        <begin position="212"/>
        <end position="229"/>
    </location>
</feature>
<keyword evidence="3" id="KW-0902">Two-component regulatory system</keyword>
<keyword evidence="5" id="KW-0812">Transmembrane</keyword>
<feature type="transmembrane region" description="Helical" evidence="5">
    <location>
        <begin position="290"/>
        <end position="314"/>
    </location>
</feature>
<dbReference type="SUPFAM" id="SSF55874">
    <property type="entry name" value="ATPase domain of HSP90 chaperone/DNA topoisomerase II/histidine kinase"/>
    <property type="match status" value="1"/>
</dbReference>
<evidence type="ECO:0008006" key="10">
    <source>
        <dbReference type="Google" id="ProtNLM"/>
    </source>
</evidence>
<comment type="caution">
    <text evidence="8">The sequence shown here is derived from an EMBL/GenBank/DDBJ whole genome shotgun (WGS) entry which is preliminary data.</text>
</comment>
<dbReference type="InterPro" id="IPR007168">
    <property type="entry name" value="Phageshock_PspC_N"/>
</dbReference>
<dbReference type="PANTHER" id="PTHR24421">
    <property type="entry name" value="NITRATE/NITRITE SENSOR PROTEIN NARX-RELATED"/>
    <property type="match status" value="1"/>
</dbReference>
<organism evidence="8 9">
    <name type="scientific">Prauserella halophila</name>
    <dbReference type="NCBI Taxonomy" id="185641"/>
    <lineage>
        <taxon>Bacteria</taxon>
        <taxon>Bacillati</taxon>
        <taxon>Actinomycetota</taxon>
        <taxon>Actinomycetes</taxon>
        <taxon>Pseudonocardiales</taxon>
        <taxon>Pseudonocardiaceae</taxon>
        <taxon>Prauserella</taxon>
    </lineage>
</organism>
<dbReference type="InterPro" id="IPR003594">
    <property type="entry name" value="HATPase_dom"/>
</dbReference>
<keyword evidence="2" id="KW-0418">Kinase</keyword>
<feature type="region of interest" description="Disordered" evidence="4">
    <location>
        <begin position="1"/>
        <end position="92"/>
    </location>
</feature>
<reference evidence="9" key="1">
    <citation type="journal article" date="2019" name="Int. J. Syst. Evol. Microbiol.">
        <title>The Global Catalogue of Microorganisms (GCM) 10K type strain sequencing project: providing services to taxonomists for standard genome sequencing and annotation.</title>
        <authorList>
            <consortium name="The Broad Institute Genomics Platform"/>
            <consortium name="The Broad Institute Genome Sequencing Center for Infectious Disease"/>
            <person name="Wu L."/>
            <person name="Ma J."/>
        </authorList>
    </citation>
    <scope>NUCLEOTIDE SEQUENCE [LARGE SCALE GENOMIC DNA]</scope>
    <source>
        <strain evidence="9">JCM 13023</strain>
    </source>
</reference>
<feature type="domain" description="Histidine kinase/HSP90-like ATPase" evidence="7">
    <location>
        <begin position="434"/>
        <end position="499"/>
    </location>
</feature>
<evidence type="ECO:0000259" key="7">
    <source>
        <dbReference type="Pfam" id="PF13581"/>
    </source>
</evidence>
<accession>A0ABP4GZW5</accession>
<dbReference type="EMBL" id="BAAALN010000010">
    <property type="protein sequence ID" value="GAA1244663.1"/>
    <property type="molecule type" value="Genomic_DNA"/>
</dbReference>
<keyword evidence="5" id="KW-0472">Membrane</keyword>
<feature type="domain" description="Phage shock protein PspC N-terminal" evidence="6">
    <location>
        <begin position="116"/>
        <end position="172"/>
    </location>
</feature>
<dbReference type="Proteomes" id="UP001500653">
    <property type="component" value="Unassembled WGS sequence"/>
</dbReference>
<dbReference type="PANTHER" id="PTHR24421:SF61">
    <property type="entry name" value="OXYGEN SENSOR HISTIDINE KINASE NREB"/>
    <property type="match status" value="1"/>
</dbReference>
<feature type="compositionally biased region" description="Low complexity" evidence="4">
    <location>
        <begin position="60"/>
        <end position="69"/>
    </location>
</feature>
<evidence type="ECO:0000259" key="6">
    <source>
        <dbReference type="Pfam" id="PF04024"/>
    </source>
</evidence>
<keyword evidence="1" id="KW-0808">Transferase</keyword>
<evidence type="ECO:0000256" key="4">
    <source>
        <dbReference type="SAM" id="MobiDB-lite"/>
    </source>
</evidence>
<evidence type="ECO:0000313" key="9">
    <source>
        <dbReference type="Proteomes" id="UP001500653"/>
    </source>
</evidence>
<feature type="transmembrane region" description="Helical" evidence="5">
    <location>
        <begin position="189"/>
        <end position="206"/>
    </location>
</feature>
<sequence>MDDVQEQAAARRPVSTRPRDEAVAPDAGTRASADGPQAPGATASVPDPAAGTPGSGTSDGGMSDSGTSGEAPDAGNPDAGTPGGEGGDATVRTAVPAGPVTVDAGSSGDEQQAPPKMYRVRGGRALAGVAGGLAEHLGVQVLWVRAAFAVLAGLGGLGLVSYGLLWAFVPQEQRDASRGELSGRQRQQAYGLIALGVGFTVVGGVLTGVFTGWAGLPVAVVLVGVAVVWREADETQRRRWRKGAKTGVAGAVFGGGGVSATIRVLAGVALVMTGIGVIMLRGSGLDQLQFALAAVLATLVGVALLTVPFWLRLVRDLGDERRARIRTEERAEIAAHLHDSVLQTLALVQKRSDHPREVARLARGQERQLRAWLYGPNGYGAPNRSDAATGGAAGAGSAAGESEPAPATLAQAVAAACGEVEDTFAMSVQQVVVGDVELDDGLVALVQAAREAIVNAAKHAGVDEVSVYAEVEPASVTAFVRDRGSGFDPDAVSDDRHGLADSIRGRMERGGGTWRLRTAPGEGTEIQLEMPRKNGAAKDGAGGGSAAGPGSADDRATASGGTAYDRSAQGAAS</sequence>
<dbReference type="InterPro" id="IPR036890">
    <property type="entry name" value="HATPase_C_sf"/>
</dbReference>
<evidence type="ECO:0000256" key="5">
    <source>
        <dbReference type="SAM" id="Phobius"/>
    </source>
</evidence>
<keyword evidence="9" id="KW-1185">Reference proteome</keyword>
<dbReference type="InterPro" id="IPR050482">
    <property type="entry name" value="Sensor_HK_TwoCompSys"/>
</dbReference>
<feature type="region of interest" description="Disordered" evidence="4">
    <location>
        <begin position="504"/>
        <end position="573"/>
    </location>
</feature>
<evidence type="ECO:0000256" key="1">
    <source>
        <dbReference type="ARBA" id="ARBA00022679"/>
    </source>
</evidence>
<dbReference type="Pfam" id="PF13581">
    <property type="entry name" value="HATPase_c_2"/>
    <property type="match status" value="1"/>
</dbReference>
<evidence type="ECO:0000313" key="8">
    <source>
        <dbReference type="EMBL" id="GAA1244663.1"/>
    </source>
</evidence>
<keyword evidence="5" id="KW-1133">Transmembrane helix</keyword>